<dbReference type="EMBL" id="JAAEDL010000017">
    <property type="protein sequence ID" value="MBR0682213.1"/>
    <property type="molecule type" value="Genomic_DNA"/>
</dbReference>
<evidence type="ECO:0000256" key="1">
    <source>
        <dbReference type="SAM" id="Phobius"/>
    </source>
</evidence>
<feature type="transmembrane region" description="Helical" evidence="1">
    <location>
        <begin position="151"/>
        <end position="172"/>
    </location>
</feature>
<dbReference type="Proteomes" id="UP001138709">
    <property type="component" value="Unassembled WGS sequence"/>
</dbReference>
<reference evidence="2" key="1">
    <citation type="submission" date="2020-01" db="EMBL/GenBank/DDBJ databases">
        <authorList>
            <person name="Rat A."/>
        </authorList>
    </citation>
    <scope>NUCLEOTIDE SEQUENCE</scope>
    <source>
        <strain evidence="2">LMG 31228</strain>
    </source>
</reference>
<feature type="transmembrane region" description="Helical" evidence="1">
    <location>
        <begin position="119"/>
        <end position="139"/>
    </location>
</feature>
<gene>
    <name evidence="2" type="ORF">GXW74_17105</name>
</gene>
<evidence type="ECO:0000313" key="2">
    <source>
        <dbReference type="EMBL" id="MBR0682213.1"/>
    </source>
</evidence>
<sequence>MATPPFRRPHHGRPAPAPGLLRRIDDFARLAFPGFSTGFLMVLAAAPISLPSPVFATALPCIFFWSVFRPAAMSPPVIFLLGLLLDLLTLAPLGAGVLVLLVVHGVVQRFRRFLARQSFLAVWLAFCAAAVGAAALFWALQALLALRLPPFAPALHAALLSAGLYPAIALLLTRVHEAMRQAETAP</sequence>
<dbReference type="RefSeq" id="WP_211847749.1">
    <property type="nucleotide sequence ID" value="NZ_JAAEDL010000017.1"/>
</dbReference>
<proteinExistence type="predicted"/>
<reference evidence="2" key="2">
    <citation type="journal article" date="2021" name="Syst. Appl. Microbiol.">
        <title>Roseomonas hellenica sp. nov., isolated from roots of wild-growing Alkanna tinctoria.</title>
        <authorList>
            <person name="Rat A."/>
            <person name="Naranjo H.D."/>
            <person name="Lebbe L."/>
            <person name="Cnockaert M."/>
            <person name="Krigas N."/>
            <person name="Grigoriadou K."/>
            <person name="Maloupa E."/>
            <person name="Willems A."/>
        </authorList>
    </citation>
    <scope>NUCLEOTIDE SEQUENCE</scope>
    <source>
        <strain evidence="2">LMG 31228</strain>
    </source>
</reference>
<accession>A0A9X9XES7</accession>
<protein>
    <submittedName>
        <fullName evidence="2">Rod shape-determining protein MreD</fullName>
    </submittedName>
</protein>
<keyword evidence="3" id="KW-1185">Reference proteome</keyword>
<keyword evidence="1" id="KW-0812">Transmembrane</keyword>
<feature type="transmembrane region" description="Helical" evidence="1">
    <location>
        <begin position="77"/>
        <end position="107"/>
    </location>
</feature>
<evidence type="ECO:0000313" key="3">
    <source>
        <dbReference type="Proteomes" id="UP001138709"/>
    </source>
</evidence>
<keyword evidence="1" id="KW-1133">Transmembrane helix</keyword>
<comment type="caution">
    <text evidence="2">The sequence shown here is derived from an EMBL/GenBank/DDBJ whole genome shotgun (WGS) entry which is preliminary data.</text>
</comment>
<feature type="transmembrane region" description="Helical" evidence="1">
    <location>
        <begin position="39"/>
        <end position="65"/>
    </location>
</feature>
<organism evidence="2 3">
    <name type="scientific">Neoroseomonas eburnea</name>
    <dbReference type="NCBI Taxonomy" id="1346889"/>
    <lineage>
        <taxon>Bacteria</taxon>
        <taxon>Pseudomonadati</taxon>
        <taxon>Pseudomonadota</taxon>
        <taxon>Alphaproteobacteria</taxon>
        <taxon>Acetobacterales</taxon>
        <taxon>Acetobacteraceae</taxon>
        <taxon>Neoroseomonas</taxon>
    </lineage>
</organism>
<keyword evidence="1" id="KW-0472">Membrane</keyword>
<dbReference type="AlphaFoldDB" id="A0A9X9XES7"/>
<name>A0A9X9XES7_9PROT</name>